<dbReference type="AlphaFoldDB" id="A0A4Z2D8Z1"/>
<dbReference type="PANTHER" id="PTHR21054:SF2">
    <property type="entry name" value="MIP04191P"/>
    <property type="match status" value="1"/>
</dbReference>
<accession>A0A4Z2D8Z1</accession>
<dbReference type="InterPro" id="IPR021917">
    <property type="entry name" value="Unchr_Zn-peptidase-like"/>
</dbReference>
<dbReference type="Proteomes" id="UP000311919">
    <property type="component" value="Unassembled WGS sequence"/>
</dbReference>
<keyword evidence="2" id="KW-1185">Reference proteome</keyword>
<dbReference type="EMBL" id="SKCS01000205">
    <property type="protein sequence ID" value="TNN12906.1"/>
    <property type="molecule type" value="Genomic_DNA"/>
</dbReference>
<comment type="caution">
    <text evidence="1">The sequence shown here is derived from an EMBL/GenBank/DDBJ whole genome shotgun (WGS) entry which is preliminary data.</text>
</comment>
<dbReference type="PANTHER" id="PTHR21054">
    <property type="entry name" value="ZINC METALLOPROTEINASE-RELATED"/>
    <property type="match status" value="1"/>
</dbReference>
<evidence type="ECO:0000313" key="1">
    <source>
        <dbReference type="EMBL" id="TNN12906.1"/>
    </source>
</evidence>
<dbReference type="Pfam" id="PF12044">
    <property type="entry name" value="Metallopep"/>
    <property type="match status" value="1"/>
</dbReference>
<name>A0A4Z2D8Z1_SCHJA</name>
<dbReference type="InterPro" id="IPR053002">
    <property type="entry name" value="Metalloproteinase_M10B"/>
</dbReference>
<organism evidence="1 2">
    <name type="scientific">Schistosoma japonicum</name>
    <name type="common">Blood fluke</name>
    <dbReference type="NCBI Taxonomy" id="6182"/>
    <lineage>
        <taxon>Eukaryota</taxon>
        <taxon>Metazoa</taxon>
        <taxon>Spiralia</taxon>
        <taxon>Lophotrochozoa</taxon>
        <taxon>Platyhelminthes</taxon>
        <taxon>Trematoda</taxon>
        <taxon>Digenea</taxon>
        <taxon>Strigeidida</taxon>
        <taxon>Schistosomatoidea</taxon>
        <taxon>Schistosomatidae</taxon>
        <taxon>Schistosoma</taxon>
    </lineage>
</organism>
<protein>
    <recommendedName>
        <fullName evidence="3">Zinc metalloproteinase YIL108W</fullName>
    </recommendedName>
</protein>
<sequence length="478" mass="54452">MFNILNAHDLLTVNYPLFQLKGNIDPYCKCHSVFVSVRNDHNCEWGMNWTLCESMFKAFVPLSLGCNTLQLKCEHHLAEFRIIYTHGRDSRLVVKPIYVICSDDNGNFQAPKGVACTKDSACKRIGLGIRLLQTLTAEAFLSELGKRFTFLIETEFGQNSSENISQLFSDACTYHYSSLSKCDITNHTPEDVWRKLAYELHKAYPCNFENTKWIAFVSCTRYHPSSEINSEFLSYSEILHRTTAHFALGTGGLALLGTGTLHTWPEHLEDFQIVLGDTRLIDATLMDDTAYRHTYWAAFATGLGAVWHELGHCFGLEHYPQGIMFRGDDINLCLGFPPPDSVCPHKCNLIGKYIQGIDRFDSLDADNNHGRALCQIQPPKLMSRAIQFHRIVQFLPVKPILYSSNKITNVEKKFKRWGFCTSLWHQGSAFWGTTALSKLLLCPWIIETSPSDKKLTAFKYLYSMSQNMPLTTFENFTK</sequence>
<dbReference type="OrthoDB" id="74460at2759"/>
<evidence type="ECO:0008006" key="3">
    <source>
        <dbReference type="Google" id="ProtNLM"/>
    </source>
</evidence>
<reference evidence="1 2" key="1">
    <citation type="submission" date="2019-03" db="EMBL/GenBank/DDBJ databases">
        <title>An improved genome assembly of the fluke Schistosoma japonicum.</title>
        <authorList>
            <person name="Hu W."/>
            <person name="Luo F."/>
            <person name="Yin M."/>
            <person name="Mo X."/>
            <person name="Sun C."/>
            <person name="Wu Q."/>
            <person name="Zhu B."/>
            <person name="Xiang M."/>
            <person name="Wang J."/>
            <person name="Wang Y."/>
            <person name="Zhang T."/>
            <person name="Xu B."/>
            <person name="Zheng H."/>
            <person name="Feng Z."/>
        </authorList>
    </citation>
    <scope>NUCLEOTIDE SEQUENCE [LARGE SCALE GENOMIC DNA]</scope>
    <source>
        <strain evidence="1">HuSjv2</strain>
        <tissue evidence="1">Worms</tissue>
    </source>
</reference>
<proteinExistence type="predicted"/>
<evidence type="ECO:0000313" key="2">
    <source>
        <dbReference type="Proteomes" id="UP000311919"/>
    </source>
</evidence>
<gene>
    <name evidence="1" type="ORF">EWB00_003280</name>
</gene>